<keyword evidence="2" id="KW-0812">Transmembrane</keyword>
<evidence type="ECO:0000256" key="1">
    <source>
        <dbReference type="SAM" id="MobiDB-lite"/>
    </source>
</evidence>
<dbReference type="EMBL" id="HBFW01024903">
    <property type="protein sequence ID" value="CAD8944765.1"/>
    <property type="molecule type" value="Transcribed_RNA"/>
</dbReference>
<name>A0A7S1GP08_CYCTE</name>
<dbReference type="AlphaFoldDB" id="A0A7S1GP08"/>
<sequence>MLCRTWISSAVATAELLYVTGSIAASLIPRPDLNDRSLLGGGLTRPFRLALVWSLVLNFLRYAFLQDLRFTNCDEADEQVQQQGATDAFLHCTNRRSLNTLLYHLDKAVESCLLSFLQLLVPYLVQVKLKDYIHILPGRGLKMWLTCILLLNCAGVIAVQFDKRLWLIKKLGDALSSIPIIHSLGLYKRIVTHPANLSSANAQNLIFIHTVLVVEYWGLTVGALSCTGVVMDDAKSPIGVHWWLGFRITNIFTAHLRVFIHAIMLNMIDQAQFNEPQDPQPGNEDEATSRYSSEGRMVIPHKI</sequence>
<protein>
    <submittedName>
        <fullName evidence="3">Uncharacterized protein</fullName>
    </submittedName>
</protein>
<keyword evidence="2" id="KW-1133">Transmembrane helix</keyword>
<feature type="transmembrane region" description="Helical" evidence="2">
    <location>
        <begin position="49"/>
        <end position="65"/>
    </location>
</feature>
<organism evidence="3">
    <name type="scientific">Cyclophora tenuis</name>
    <name type="common">Marine diatom</name>
    <dbReference type="NCBI Taxonomy" id="216820"/>
    <lineage>
        <taxon>Eukaryota</taxon>
        <taxon>Sar</taxon>
        <taxon>Stramenopiles</taxon>
        <taxon>Ochrophyta</taxon>
        <taxon>Bacillariophyta</taxon>
        <taxon>Fragilariophyceae</taxon>
        <taxon>Fragilariophycidae</taxon>
        <taxon>Cyclophorales</taxon>
        <taxon>Cyclophoraceae</taxon>
        <taxon>Cyclophora</taxon>
    </lineage>
</organism>
<evidence type="ECO:0000313" key="3">
    <source>
        <dbReference type="EMBL" id="CAD8944765.1"/>
    </source>
</evidence>
<reference evidence="3" key="1">
    <citation type="submission" date="2021-01" db="EMBL/GenBank/DDBJ databases">
        <authorList>
            <person name="Corre E."/>
            <person name="Pelletier E."/>
            <person name="Niang G."/>
            <person name="Scheremetjew M."/>
            <person name="Finn R."/>
            <person name="Kale V."/>
            <person name="Holt S."/>
            <person name="Cochrane G."/>
            <person name="Meng A."/>
            <person name="Brown T."/>
            <person name="Cohen L."/>
        </authorList>
    </citation>
    <scope>NUCLEOTIDE SEQUENCE</scope>
    <source>
        <strain evidence="3">ECT3854</strain>
    </source>
</reference>
<evidence type="ECO:0000256" key="2">
    <source>
        <dbReference type="SAM" id="Phobius"/>
    </source>
</evidence>
<accession>A0A7S1GP08</accession>
<proteinExistence type="predicted"/>
<keyword evidence="2" id="KW-0472">Membrane</keyword>
<feature type="region of interest" description="Disordered" evidence="1">
    <location>
        <begin position="274"/>
        <end position="294"/>
    </location>
</feature>
<feature type="transmembrane region" description="Helical" evidence="2">
    <location>
        <begin position="6"/>
        <end position="28"/>
    </location>
</feature>
<gene>
    <name evidence="3" type="ORF">CTEN0397_LOCUS15969</name>
</gene>